<keyword evidence="5" id="KW-1133">Transmembrane helix</keyword>
<protein>
    <submittedName>
        <fullName evidence="6">Cytochrome c oxidase subunit VII</fullName>
    </submittedName>
</protein>
<evidence type="ECO:0000256" key="3">
    <source>
        <dbReference type="ARBA" id="ARBA00023128"/>
    </source>
</evidence>
<evidence type="ECO:0000313" key="7">
    <source>
        <dbReference type="Proteomes" id="UP001063166"/>
    </source>
</evidence>
<evidence type="ECO:0000256" key="4">
    <source>
        <dbReference type="ARBA" id="ARBA00023136"/>
    </source>
</evidence>
<proteinExistence type="predicted"/>
<keyword evidence="2" id="KW-0999">Mitochondrion inner membrane</keyword>
<comment type="caution">
    <text evidence="6">The sequence shown here is derived from an EMBL/GenBank/DDBJ whole genome shotgun (WGS) entry which is preliminary data.</text>
</comment>
<dbReference type="AlphaFoldDB" id="A0A9P3UK69"/>
<dbReference type="InterPro" id="IPR039297">
    <property type="entry name" value="COX7a"/>
</dbReference>
<evidence type="ECO:0000256" key="5">
    <source>
        <dbReference type="SAM" id="Phobius"/>
    </source>
</evidence>
<accession>A0A9P3UK69</accession>
<dbReference type="GO" id="GO:0005743">
    <property type="term" value="C:mitochondrial inner membrane"/>
    <property type="evidence" value="ECO:0007669"/>
    <property type="project" value="UniProtKB-SubCell"/>
</dbReference>
<feature type="transmembrane region" description="Helical" evidence="5">
    <location>
        <begin position="37"/>
        <end position="61"/>
    </location>
</feature>
<evidence type="ECO:0000313" key="6">
    <source>
        <dbReference type="EMBL" id="GLB34165.1"/>
    </source>
</evidence>
<dbReference type="Proteomes" id="UP001063166">
    <property type="component" value="Unassembled WGS sequence"/>
</dbReference>
<dbReference type="OrthoDB" id="5511599at2759"/>
<comment type="subcellular location">
    <subcellularLocation>
        <location evidence="1">Mitochondrion inner membrane</location>
    </subcellularLocation>
</comment>
<keyword evidence="3" id="KW-0496">Mitochondrion</keyword>
<gene>
    <name evidence="6" type="ORF">LshimejAT787_0110490</name>
</gene>
<evidence type="ECO:0000256" key="2">
    <source>
        <dbReference type="ARBA" id="ARBA00022792"/>
    </source>
</evidence>
<reference evidence="6" key="1">
    <citation type="submission" date="2022-07" db="EMBL/GenBank/DDBJ databases">
        <title>The genome of Lyophyllum shimeji provides insight into the initial evolution of ectomycorrhizal fungal genome.</title>
        <authorList>
            <person name="Kobayashi Y."/>
            <person name="Shibata T."/>
            <person name="Hirakawa H."/>
            <person name="Shigenobu S."/>
            <person name="Nishiyama T."/>
            <person name="Yamada A."/>
            <person name="Hasebe M."/>
            <person name="Kawaguchi M."/>
        </authorList>
    </citation>
    <scope>NUCLEOTIDE SEQUENCE</scope>
    <source>
        <strain evidence="6">AT787</strain>
    </source>
</reference>
<organism evidence="6 7">
    <name type="scientific">Lyophyllum shimeji</name>
    <name type="common">Hon-shimeji</name>
    <name type="synonym">Tricholoma shimeji</name>
    <dbReference type="NCBI Taxonomy" id="47721"/>
    <lineage>
        <taxon>Eukaryota</taxon>
        <taxon>Fungi</taxon>
        <taxon>Dikarya</taxon>
        <taxon>Basidiomycota</taxon>
        <taxon>Agaricomycotina</taxon>
        <taxon>Agaricomycetes</taxon>
        <taxon>Agaricomycetidae</taxon>
        <taxon>Agaricales</taxon>
        <taxon>Tricholomatineae</taxon>
        <taxon>Lyophyllaceae</taxon>
        <taxon>Lyophyllum</taxon>
    </lineage>
</organism>
<keyword evidence="5" id="KW-0812">Transmembrane</keyword>
<name>A0A9P3UK69_LYOSH</name>
<sequence length="67" mass="7830">MLFLNPLYNKPNRIIEKQKLIQSDPRKIMYRLPRSQLYLGVYGASWVVGMVGTTWGIYSLIKGKQQE</sequence>
<evidence type="ECO:0000256" key="1">
    <source>
        <dbReference type="ARBA" id="ARBA00004273"/>
    </source>
</evidence>
<keyword evidence="7" id="KW-1185">Reference proteome</keyword>
<keyword evidence="4 5" id="KW-0472">Membrane</keyword>
<dbReference type="Pfam" id="PF02238">
    <property type="entry name" value="COX7a"/>
    <property type="match status" value="1"/>
</dbReference>
<dbReference type="EMBL" id="BRPK01000001">
    <property type="protein sequence ID" value="GLB34165.1"/>
    <property type="molecule type" value="Genomic_DNA"/>
</dbReference>